<keyword evidence="4" id="KW-0833">Ubl conjugation pathway</keyword>
<evidence type="ECO:0000256" key="2">
    <source>
        <dbReference type="ARBA" id="ARBA00022679"/>
    </source>
</evidence>
<feature type="compositionally biased region" description="Acidic residues" evidence="6">
    <location>
        <begin position="60"/>
        <end position="90"/>
    </location>
</feature>
<dbReference type="Proteomes" id="UP000826271">
    <property type="component" value="Unassembled WGS sequence"/>
</dbReference>
<evidence type="ECO:0000313" key="8">
    <source>
        <dbReference type="EMBL" id="KAG8386883.1"/>
    </source>
</evidence>
<accession>A0AAV6XWW6</accession>
<dbReference type="GO" id="GO:0005524">
    <property type="term" value="F:ATP binding"/>
    <property type="evidence" value="ECO:0007669"/>
    <property type="project" value="UniProtKB-KW"/>
</dbReference>
<name>A0AAV6XWW6_9LAMI</name>
<dbReference type="CDD" id="cd23837">
    <property type="entry name" value="UBCc_UBE2O"/>
    <property type="match status" value="1"/>
</dbReference>
<dbReference type="PANTHER" id="PTHR46116:SF18">
    <property type="entry name" value="UBIQUITIN-CONJUGATING ENZYME E2 38 ISOFORM X1"/>
    <property type="match status" value="1"/>
</dbReference>
<organism evidence="8 9">
    <name type="scientific">Buddleja alternifolia</name>
    <dbReference type="NCBI Taxonomy" id="168488"/>
    <lineage>
        <taxon>Eukaryota</taxon>
        <taxon>Viridiplantae</taxon>
        <taxon>Streptophyta</taxon>
        <taxon>Embryophyta</taxon>
        <taxon>Tracheophyta</taxon>
        <taxon>Spermatophyta</taxon>
        <taxon>Magnoliopsida</taxon>
        <taxon>eudicotyledons</taxon>
        <taxon>Gunneridae</taxon>
        <taxon>Pentapetalae</taxon>
        <taxon>asterids</taxon>
        <taxon>lamiids</taxon>
        <taxon>Lamiales</taxon>
        <taxon>Scrophulariaceae</taxon>
        <taxon>Buddlejeae</taxon>
        <taxon>Buddleja</taxon>
    </lineage>
</organism>
<sequence>MEVEIDNLGPQDSTTPKKIKHSSEEEVIDKNAENSNSVVGSAPISPNSENLNGSNSDVSYQDDENDANDDDCDISDYDGDNDYFYDNDDDDYLSMQAQFDNVDLPPGVEASVSWLKETASNSSTSTSLDVSTKGAFPSSSSSVAASDPSLQCSMNNKNEAIAESSSSGKKKEEDGDEVARKYEVFKRFDVVDDYSDHHYSNSDFQGQQPSKEWTKNVQNEWKILEKDLPDTIYVRVYESRMDLLRAVIVGPQGTPYHDGLFVFDVYFPPTYPHVPPMVYYYSGGLRLNPNLYDCGKVCLSLLNTWTGKASEKWVPNSSTMLQVLVSIQALILNANPFFNEPGHEVRYVGEDGIKQSNAYNEEVFVLSLKTMMYTLRRPPKAVCGSCVLSECHFEDFVAGHFRCHAHDILSACQAYVDGALIGSLVNGKVPDGAKTKKCGSAALKAAVGRMISGLISNFSRHGVPDCDQFRLQKI</sequence>
<dbReference type="SUPFAM" id="SSF54495">
    <property type="entry name" value="UBC-like"/>
    <property type="match status" value="1"/>
</dbReference>
<evidence type="ECO:0000256" key="5">
    <source>
        <dbReference type="ARBA" id="ARBA00022840"/>
    </source>
</evidence>
<keyword evidence="3" id="KW-0547">Nucleotide-binding</keyword>
<evidence type="ECO:0000256" key="4">
    <source>
        <dbReference type="ARBA" id="ARBA00022786"/>
    </source>
</evidence>
<dbReference type="GO" id="GO:0061631">
    <property type="term" value="F:ubiquitin conjugating enzyme activity"/>
    <property type="evidence" value="ECO:0007669"/>
    <property type="project" value="UniProtKB-EC"/>
</dbReference>
<feature type="compositionally biased region" description="Basic and acidic residues" evidence="6">
    <location>
        <begin position="21"/>
        <end position="32"/>
    </location>
</feature>
<evidence type="ECO:0000256" key="3">
    <source>
        <dbReference type="ARBA" id="ARBA00022741"/>
    </source>
</evidence>
<dbReference type="PANTHER" id="PTHR46116">
    <property type="entry name" value="(E3-INDEPENDENT) E2 UBIQUITIN-CONJUGATING ENZYME"/>
    <property type="match status" value="1"/>
</dbReference>
<feature type="compositionally biased region" description="Low complexity" evidence="6">
    <location>
        <begin position="118"/>
        <end position="149"/>
    </location>
</feature>
<dbReference type="InterPro" id="IPR000608">
    <property type="entry name" value="UBC"/>
</dbReference>
<dbReference type="PROSITE" id="PS50127">
    <property type="entry name" value="UBC_2"/>
    <property type="match status" value="1"/>
</dbReference>
<dbReference type="SMART" id="SM00212">
    <property type="entry name" value="UBCc"/>
    <property type="match status" value="1"/>
</dbReference>
<reference evidence="8" key="1">
    <citation type="submission" date="2019-10" db="EMBL/GenBank/DDBJ databases">
        <authorList>
            <person name="Zhang R."/>
            <person name="Pan Y."/>
            <person name="Wang J."/>
            <person name="Ma R."/>
            <person name="Yu S."/>
        </authorList>
    </citation>
    <scope>NUCLEOTIDE SEQUENCE</scope>
    <source>
        <strain evidence="8">LA-IB0</strain>
        <tissue evidence="8">Leaf</tissue>
    </source>
</reference>
<evidence type="ECO:0000256" key="1">
    <source>
        <dbReference type="ARBA" id="ARBA00012486"/>
    </source>
</evidence>
<dbReference type="EC" id="2.3.2.23" evidence="1"/>
<dbReference type="EMBL" id="WHWC01000003">
    <property type="protein sequence ID" value="KAG8386883.1"/>
    <property type="molecule type" value="Genomic_DNA"/>
</dbReference>
<keyword evidence="5" id="KW-0067">ATP-binding</keyword>
<keyword evidence="2" id="KW-0808">Transferase</keyword>
<comment type="caution">
    <text evidence="8">The sequence shown here is derived from an EMBL/GenBank/DDBJ whole genome shotgun (WGS) entry which is preliminary data.</text>
</comment>
<evidence type="ECO:0000313" key="9">
    <source>
        <dbReference type="Proteomes" id="UP000826271"/>
    </source>
</evidence>
<evidence type="ECO:0000259" key="7">
    <source>
        <dbReference type="PROSITE" id="PS50127"/>
    </source>
</evidence>
<evidence type="ECO:0000256" key="6">
    <source>
        <dbReference type="SAM" id="MobiDB-lite"/>
    </source>
</evidence>
<keyword evidence="9" id="KW-1185">Reference proteome</keyword>
<dbReference type="Gene3D" id="3.10.110.10">
    <property type="entry name" value="Ubiquitin Conjugating Enzyme"/>
    <property type="match status" value="1"/>
</dbReference>
<feature type="compositionally biased region" description="Polar residues" evidence="6">
    <location>
        <begin position="33"/>
        <end position="59"/>
    </location>
</feature>
<feature type="region of interest" description="Disordered" evidence="6">
    <location>
        <begin position="1"/>
        <end position="90"/>
    </location>
</feature>
<dbReference type="FunFam" id="3.10.110.10:FF:000028">
    <property type="entry name" value="Probable ubiquitin-conjugating enzyme E2 23"/>
    <property type="match status" value="1"/>
</dbReference>
<dbReference type="AlphaFoldDB" id="A0AAV6XWW6"/>
<proteinExistence type="predicted"/>
<gene>
    <name evidence="8" type="ORF">BUALT_Bualt03G0195200</name>
</gene>
<dbReference type="InterPro" id="IPR016135">
    <property type="entry name" value="UBQ-conjugating_enzyme/RWD"/>
</dbReference>
<protein>
    <recommendedName>
        <fullName evidence="1">E2 ubiquitin-conjugating enzyme</fullName>
        <ecNumber evidence="1">2.3.2.23</ecNumber>
    </recommendedName>
</protein>
<feature type="domain" description="UBC core" evidence="7">
    <location>
        <begin position="212"/>
        <end position="372"/>
    </location>
</feature>
<dbReference type="Pfam" id="PF00179">
    <property type="entry name" value="UQ_con"/>
    <property type="match status" value="1"/>
</dbReference>
<feature type="region of interest" description="Disordered" evidence="6">
    <location>
        <begin position="117"/>
        <end position="153"/>
    </location>
</feature>